<dbReference type="NCBIfam" id="NF041766">
    <property type="entry name" value="choice_anch_U"/>
    <property type="match status" value="1"/>
</dbReference>
<dbReference type="KEGG" id="dla:I6G47_07420"/>
<name>A0A7T2YWC3_9BURK</name>
<dbReference type="InterPro" id="IPR053784">
    <property type="entry name" value="Choice_anch_U_dom"/>
</dbReference>
<dbReference type="RefSeq" id="WP_198129342.1">
    <property type="nucleotide sequence ID" value="NZ_CP065748.1"/>
</dbReference>
<dbReference type="InterPro" id="IPR026442">
    <property type="entry name" value="IPTL_CTERM"/>
</dbReference>
<gene>
    <name evidence="4" type="ORF">I6G47_07420</name>
</gene>
<keyword evidence="5" id="KW-1185">Reference proteome</keyword>
<dbReference type="CDD" id="cd00063">
    <property type="entry name" value="FN3"/>
    <property type="match status" value="3"/>
</dbReference>
<protein>
    <submittedName>
        <fullName evidence="4">DUF4347 domain-containing protein</fullName>
    </submittedName>
</protein>
<evidence type="ECO:0000259" key="3">
    <source>
        <dbReference type="PROSITE" id="PS50853"/>
    </source>
</evidence>
<dbReference type="PANTHER" id="PTHR34720">
    <property type="entry name" value="MICROCYSTIN DEPENDENT PROTEIN"/>
    <property type="match status" value="1"/>
</dbReference>
<proteinExistence type="predicted"/>
<dbReference type="PANTHER" id="PTHR34720:SF9">
    <property type="entry name" value="BLR4714 PROTEIN"/>
    <property type="match status" value="1"/>
</dbReference>
<dbReference type="Proteomes" id="UP000595064">
    <property type="component" value="Chromosome"/>
</dbReference>
<keyword evidence="2" id="KW-0732">Signal</keyword>
<dbReference type="Pfam" id="PF00041">
    <property type="entry name" value="fn3"/>
    <property type="match status" value="1"/>
</dbReference>
<keyword evidence="1" id="KW-0812">Transmembrane</keyword>
<keyword evidence="1" id="KW-0472">Membrane</keyword>
<feature type="signal peptide" evidence="2">
    <location>
        <begin position="1"/>
        <end position="20"/>
    </location>
</feature>
<feature type="chain" id="PRO_5032495298" evidence="2">
    <location>
        <begin position="21"/>
        <end position="1543"/>
    </location>
</feature>
<dbReference type="InterPro" id="IPR025592">
    <property type="entry name" value="DUF4347"/>
</dbReference>
<evidence type="ECO:0000256" key="2">
    <source>
        <dbReference type="SAM" id="SignalP"/>
    </source>
</evidence>
<feature type="domain" description="Fibronectin type-III" evidence="3">
    <location>
        <begin position="1097"/>
        <end position="1184"/>
    </location>
</feature>
<dbReference type="InterPro" id="IPR003961">
    <property type="entry name" value="FN3_dom"/>
</dbReference>
<dbReference type="SUPFAM" id="SSF49265">
    <property type="entry name" value="Fibronectin type III"/>
    <property type="match status" value="3"/>
</dbReference>
<reference evidence="4 5" key="1">
    <citation type="submission" date="2020-12" db="EMBL/GenBank/DDBJ databases">
        <title>FDA dAtabase for Regulatory Grade micrObial Sequences (FDA-ARGOS): Supporting development and validation of Infectious Disease Dx tests.</title>
        <authorList>
            <person name="Sproer C."/>
            <person name="Gronow S."/>
            <person name="Severitt S."/>
            <person name="Schroder I."/>
            <person name="Tallon L."/>
            <person name="Sadzewicz L."/>
            <person name="Zhao X."/>
            <person name="Boylan J."/>
            <person name="Ott S."/>
            <person name="Bowen H."/>
            <person name="Vavikolanu K."/>
            <person name="Mehta A."/>
            <person name="Aluvathingal J."/>
            <person name="Nadendla S."/>
            <person name="Lowell S."/>
            <person name="Myers T."/>
            <person name="Yan Y."/>
            <person name="Sichtig H."/>
        </authorList>
    </citation>
    <scope>NUCLEOTIDE SEQUENCE [LARGE SCALE GENOMIC DNA]</scope>
    <source>
        <strain evidence="4 5">FDAARGOS_890</strain>
    </source>
</reference>
<feature type="domain" description="Fibronectin type-III" evidence="3">
    <location>
        <begin position="745"/>
        <end position="839"/>
    </location>
</feature>
<evidence type="ECO:0000313" key="4">
    <source>
        <dbReference type="EMBL" id="QPS82900.1"/>
    </source>
</evidence>
<dbReference type="Pfam" id="PF14252">
    <property type="entry name" value="DUF4347"/>
    <property type="match status" value="1"/>
</dbReference>
<feature type="domain" description="Fibronectin type-III" evidence="3">
    <location>
        <begin position="1270"/>
        <end position="1366"/>
    </location>
</feature>
<dbReference type="Pfam" id="PF18203">
    <property type="entry name" value="IPTL-CTERM"/>
    <property type="match status" value="1"/>
</dbReference>
<sequence>MNRALLSGLSSLLFPFAAHAAATPAGGYLMRGGYQPGRHARLQLDASSRAFDRPHHAKPHRPPAATDAAGLDIVHPAAISELVVIDGSVADKATLYSGLRPGVAAVEIDPSRPGIPQLAAALSNYRELAAVHVVSHAWDGELQLGSSRVTSDSVLQQPSALAALRQAVRAGGDLLFYGCDLAAGDKGAALLDIVHRQTGLDVAASSNPTGSPALGADWTLEIQRGHIDTPVAFSDKARADFSEVLVAADGTRNFAGWSGALSPQLSTTDFRLTAGNGDGSTPKVGIYLGGISYMLTNAANDNLNHYLYVKADGSNTTAFELTGLNAGEFGSGEFTNLRIVGTVHGGGTIQSATVNSAGASSEAFMFGPAQLAAFAGVKLQGFKLYFDCDGSCAANETAFLEFRNFTIANAIDTPLAPTVTDARISISGASGTGGAYKINDTVTASWNNSAGGDNNSGITGVTVDFSQFGGPSAVTATNSGGVWTAAYTIVAGSIDATNRNVSVTATNAGGSTTTADTTNATVDTIAPVVTPGNIALSGASGVGGVFKAGDTVIAQWNNTAAGDNNTDTISAVSINLSAFNGPVAIPATNAAGIWTATHPLPAGVAGNNLNASISAVDNAGNITTTTGSSNATVDTLIPVVSSIAVSGSPAPGDASVAFTVTFNKPVTNISTDDFTLIGTGTASGTISSVSASTGSTVNVNVSGITGTGTLKINLNGSTNIADSVGNGPPATFSSGGTHTVAVPVAPGAPTGATATAGNAQASITFAAPASNGGSAISTYSAVASGGGGQTGYCTGPTACTITVPGLTNGISYSFNVTATSGAGLTSAAATTNTVVPKGTQTITFANPGAQNFGTTPTLAASSSAGASYPVTFASSTMGVCTVTPTGALTFVTAGTCTVAADQAGDAAIGSAPQVAQSFVVNAVAPGTPTIGTATAGNAQATVSFTAPAFTGGAAVTYTATSNPGGITATGSSPITVPGLTNGTAYTFTVTGTNSAGTGTPSATSNQVTPKATQTISFANPGAQNFGTTPTLAASSSAGASYPVTFASSTMGVCTVTPTGALTFVTAGTCTVAADQAGDAAIGAAPQVTQSFAVNAVAPGAPTIGTATAGNAQATVSFTAPAFTGGAAVTYTATSNPGGIMATGSSPITVPGLTNGTAYTFTVTGANSAGTGTPSATSNQVTPKATQTISFANPGAQNFGTTPTLAASSSAGASYPVTFASSTMGVCTVTPTGALTFVTAGTCTIAADQAGDAAIGAAPQVTQSFAVNAIAPDIPVIGTVTAADAQATVNFTASVGSGGAPISGYTVTATPVAAPGAPAVTTQTGTASPIVVTGLTNGFVYNFTVKATNGAQTSADSAAVQATPRKLELVGAPGSVPGMSGTPTATLSGGGATCTLQATGGFGPAASTPPGLQAPNGQFAFTAEQCTGAVTMTLVYPSPLPVDVQFRKPDGAGGWFDPTNAATSLNVVLNAARTTVSYTITDNGLGDTNPATGSVSDPFVPVVAAVAPGGAQAIPSLGGWALAMLSGLLGGLALRSRKVFTARR</sequence>
<feature type="domain" description="Fibronectin type-III" evidence="3">
    <location>
        <begin position="924"/>
        <end position="1011"/>
    </location>
</feature>
<dbReference type="SMART" id="SM00060">
    <property type="entry name" value="FN3"/>
    <property type="match status" value="4"/>
</dbReference>
<dbReference type="PROSITE" id="PS50853">
    <property type="entry name" value="FN3"/>
    <property type="match status" value="4"/>
</dbReference>
<evidence type="ECO:0000256" key="1">
    <source>
        <dbReference type="SAM" id="Phobius"/>
    </source>
</evidence>
<accession>A0A7T2YWC3</accession>
<dbReference type="EMBL" id="CP065748">
    <property type="protein sequence ID" value="QPS82900.1"/>
    <property type="molecule type" value="Genomic_DNA"/>
</dbReference>
<keyword evidence="1" id="KW-1133">Transmembrane helix</keyword>
<feature type="transmembrane region" description="Helical" evidence="1">
    <location>
        <begin position="1516"/>
        <end position="1533"/>
    </location>
</feature>
<evidence type="ECO:0000313" key="5">
    <source>
        <dbReference type="Proteomes" id="UP000595064"/>
    </source>
</evidence>
<dbReference type="InterPro" id="IPR036116">
    <property type="entry name" value="FN3_sf"/>
</dbReference>
<organism evidence="4 5">
    <name type="scientific">Delftia lacustris</name>
    <dbReference type="NCBI Taxonomy" id="558537"/>
    <lineage>
        <taxon>Bacteria</taxon>
        <taxon>Pseudomonadati</taxon>
        <taxon>Pseudomonadota</taxon>
        <taxon>Betaproteobacteria</taxon>
        <taxon>Burkholderiales</taxon>
        <taxon>Comamonadaceae</taxon>
        <taxon>Delftia</taxon>
    </lineage>
</organism>
<dbReference type="InterPro" id="IPR013783">
    <property type="entry name" value="Ig-like_fold"/>
</dbReference>
<dbReference type="Gene3D" id="2.60.40.10">
    <property type="entry name" value="Immunoglobulins"/>
    <property type="match status" value="4"/>
</dbReference>